<dbReference type="Gene3D" id="3.20.20.300">
    <property type="entry name" value="Glycoside hydrolase, family 3, N-terminal domain"/>
    <property type="match status" value="1"/>
</dbReference>
<dbReference type="OrthoDB" id="9786661at2"/>
<evidence type="ECO:0000313" key="7">
    <source>
        <dbReference type="EMBL" id="AWK13640.1"/>
    </source>
</evidence>
<evidence type="ECO:0000256" key="2">
    <source>
        <dbReference type="ARBA" id="ARBA00005336"/>
    </source>
</evidence>
<evidence type="ECO:0000256" key="5">
    <source>
        <dbReference type="ARBA" id="ARBA00023295"/>
    </source>
</evidence>
<comment type="similarity">
    <text evidence="2">Belongs to the glycosyl hydrolase 3 family.</text>
</comment>
<dbReference type="GO" id="GO:0005975">
    <property type="term" value="P:carbohydrate metabolic process"/>
    <property type="evidence" value="ECO:0007669"/>
    <property type="project" value="InterPro"/>
</dbReference>
<evidence type="ECO:0000256" key="4">
    <source>
        <dbReference type="ARBA" id="ARBA00022801"/>
    </source>
</evidence>
<dbReference type="GO" id="GO:0009254">
    <property type="term" value="P:peptidoglycan turnover"/>
    <property type="evidence" value="ECO:0007669"/>
    <property type="project" value="TreeGrafter"/>
</dbReference>
<evidence type="ECO:0000256" key="1">
    <source>
        <dbReference type="ARBA" id="ARBA00001231"/>
    </source>
</evidence>
<keyword evidence="5" id="KW-0326">Glycosidase</keyword>
<dbReference type="PANTHER" id="PTHR30480">
    <property type="entry name" value="BETA-HEXOSAMINIDASE-RELATED"/>
    <property type="match status" value="1"/>
</dbReference>
<feature type="domain" description="Glycoside hydrolase family 3 N-terminal" evidence="6">
    <location>
        <begin position="40"/>
        <end position="171"/>
    </location>
</feature>
<evidence type="ECO:0000256" key="3">
    <source>
        <dbReference type="ARBA" id="ARBA00012663"/>
    </source>
</evidence>
<dbReference type="Proteomes" id="UP000261875">
    <property type="component" value="Chromosome"/>
</dbReference>
<dbReference type="InterPro" id="IPR050226">
    <property type="entry name" value="NagZ_Beta-hexosaminidase"/>
</dbReference>
<name>A0A2U8I3E1_9GAMM</name>
<dbReference type="GO" id="GO:0004563">
    <property type="term" value="F:beta-N-acetylhexosaminidase activity"/>
    <property type="evidence" value="ECO:0007669"/>
    <property type="project" value="UniProtKB-EC"/>
</dbReference>
<dbReference type="InterPro" id="IPR001764">
    <property type="entry name" value="Glyco_hydro_3_N"/>
</dbReference>
<dbReference type="RefSeq" id="WP_119797168.1">
    <property type="nucleotide sequence ID" value="NZ_CP021659.1"/>
</dbReference>
<sequence>MILFFNGYRIAVFWTFLLFALSGCSSPSKQQGELLDETLLKEKIGQMLIVGFDGFKVETNSPIARAIQHRQLGGVILFDYDLKKKTYRRNIESPAQLKKLTAELQSLAAEADRYRANTAVSSYPLIIAVDYEGGEVNRLNSRYGFPETYSAQQFAKLPIQQKQQQTQSMAKTLVWL</sequence>
<evidence type="ECO:0000313" key="8">
    <source>
        <dbReference type="Proteomes" id="UP000261875"/>
    </source>
</evidence>
<keyword evidence="8" id="KW-1185">Reference proteome</keyword>
<accession>A0A2U8I3E1</accession>
<comment type="catalytic activity">
    <reaction evidence="1">
        <text>Hydrolysis of terminal non-reducing N-acetyl-D-hexosamine residues in N-acetyl-beta-D-hexosaminides.</text>
        <dbReference type="EC" id="3.2.1.52"/>
    </reaction>
</comment>
<dbReference type="InterPro" id="IPR036962">
    <property type="entry name" value="Glyco_hydro_3_N_sf"/>
</dbReference>
<organism evidence="7 8">
    <name type="scientific">Candidatus Fukatsuia symbiotica</name>
    <dbReference type="NCBI Taxonomy" id="1878942"/>
    <lineage>
        <taxon>Bacteria</taxon>
        <taxon>Pseudomonadati</taxon>
        <taxon>Pseudomonadota</taxon>
        <taxon>Gammaproteobacteria</taxon>
        <taxon>Enterobacterales</taxon>
        <taxon>Yersiniaceae</taxon>
        <taxon>Candidatus Fukatsuia</taxon>
    </lineage>
</organism>
<dbReference type="AlphaFoldDB" id="A0A2U8I3E1"/>
<dbReference type="SUPFAM" id="SSF51445">
    <property type="entry name" value="(Trans)glycosidases"/>
    <property type="match status" value="1"/>
</dbReference>
<reference evidence="7 8" key="1">
    <citation type="submission" date="2017-05" db="EMBL/GenBank/DDBJ databases">
        <title>Genome sequence of Candidatus Fukatsuia symbiotica and Candidatus Hamiltonella defensa from Acyrthosiphon pisum strain 5D.</title>
        <authorList>
            <person name="Patel V.A."/>
            <person name="Chevignon G."/>
            <person name="Russell J.A."/>
            <person name="Oliver K.M."/>
        </authorList>
    </citation>
    <scope>NUCLEOTIDE SEQUENCE [LARGE SCALE GENOMIC DNA]</scope>
    <source>
        <strain evidence="7 8">5D</strain>
    </source>
</reference>
<dbReference type="PANTHER" id="PTHR30480:SF13">
    <property type="entry name" value="BETA-HEXOSAMINIDASE"/>
    <property type="match status" value="1"/>
</dbReference>
<evidence type="ECO:0000259" key="6">
    <source>
        <dbReference type="Pfam" id="PF00933"/>
    </source>
</evidence>
<dbReference type="EC" id="3.2.1.52" evidence="3"/>
<proteinExistence type="inferred from homology"/>
<dbReference type="KEGG" id="fsm:CCS41_02650"/>
<dbReference type="EMBL" id="CP021659">
    <property type="protein sequence ID" value="AWK13640.1"/>
    <property type="molecule type" value="Genomic_DNA"/>
</dbReference>
<protein>
    <recommendedName>
        <fullName evidence="3">beta-N-acetylhexosaminidase</fullName>
        <ecNumber evidence="3">3.2.1.52</ecNumber>
    </recommendedName>
</protein>
<gene>
    <name evidence="7" type="ORF">CCS41_02650</name>
</gene>
<dbReference type="InterPro" id="IPR017853">
    <property type="entry name" value="GH"/>
</dbReference>
<dbReference type="Pfam" id="PF00933">
    <property type="entry name" value="Glyco_hydro_3"/>
    <property type="match status" value="1"/>
</dbReference>
<keyword evidence="4" id="KW-0378">Hydrolase</keyword>